<gene>
    <name evidence="1" type="ORF">ACFO3U_09950</name>
</gene>
<evidence type="ECO:0000313" key="1">
    <source>
        <dbReference type="EMBL" id="MFC4740314.1"/>
    </source>
</evidence>
<dbReference type="Proteomes" id="UP001595885">
    <property type="component" value="Unassembled WGS sequence"/>
</dbReference>
<protein>
    <submittedName>
        <fullName evidence="1">Uncharacterized protein</fullName>
    </submittedName>
</protein>
<proteinExistence type="predicted"/>
<reference evidence="2" key="1">
    <citation type="journal article" date="2019" name="Int. J. Syst. Evol. Microbiol.">
        <title>The Global Catalogue of Microorganisms (GCM) 10K type strain sequencing project: providing services to taxonomists for standard genome sequencing and annotation.</title>
        <authorList>
            <consortium name="The Broad Institute Genomics Platform"/>
            <consortium name="The Broad Institute Genome Sequencing Center for Infectious Disease"/>
            <person name="Wu L."/>
            <person name="Ma J."/>
        </authorList>
    </citation>
    <scope>NUCLEOTIDE SEQUENCE [LARGE SCALE GENOMIC DNA]</scope>
    <source>
        <strain evidence="2">CCUG 50349</strain>
    </source>
</reference>
<dbReference type="RefSeq" id="WP_379741436.1">
    <property type="nucleotide sequence ID" value="NZ_JBHSGW010000025.1"/>
</dbReference>
<organism evidence="1 2">
    <name type="scientific">Flavobacterium ponti</name>
    <dbReference type="NCBI Taxonomy" id="665133"/>
    <lineage>
        <taxon>Bacteria</taxon>
        <taxon>Pseudomonadati</taxon>
        <taxon>Bacteroidota</taxon>
        <taxon>Flavobacteriia</taxon>
        <taxon>Flavobacteriales</taxon>
        <taxon>Flavobacteriaceae</taxon>
        <taxon>Flavobacterium</taxon>
    </lineage>
</organism>
<dbReference type="EMBL" id="JBHSGW010000025">
    <property type="protein sequence ID" value="MFC4740314.1"/>
    <property type="molecule type" value="Genomic_DNA"/>
</dbReference>
<keyword evidence="2" id="KW-1185">Reference proteome</keyword>
<comment type="caution">
    <text evidence="1">The sequence shown here is derived from an EMBL/GenBank/DDBJ whole genome shotgun (WGS) entry which is preliminary data.</text>
</comment>
<name>A0ABV9P7P5_9FLAO</name>
<accession>A0ABV9P7P5</accession>
<sequence length="180" mass="20892">MKKLNLTNNNELFSNDLEYYGGKYSFTESLKINGTGSTKLIYKNGISEIENSITSKGNDFIFINLELLKNGLLLRINLNQKIKCFGLRLDEIEELNLTAFKVQIRVKKFGIYVTKIVHRGELEIKTSTSSIRLIILVKDFKSFSKYLNKPKLKEKLKYVVSNNEPEKDESYIMEIIDFFI</sequence>
<evidence type="ECO:0000313" key="2">
    <source>
        <dbReference type="Proteomes" id="UP001595885"/>
    </source>
</evidence>